<dbReference type="RefSeq" id="WP_165758870.1">
    <property type="nucleotide sequence ID" value="NZ_FOCZ01000001.1"/>
</dbReference>
<evidence type="ECO:0000313" key="3">
    <source>
        <dbReference type="Proteomes" id="UP000192610"/>
    </source>
</evidence>
<keyword evidence="3" id="KW-1185">Reference proteome</keyword>
<dbReference type="STRING" id="354355.SAMN05660816_00639"/>
<proteinExistence type="predicted"/>
<dbReference type="Gene3D" id="3.90.1570.10">
    <property type="entry name" value="tt1808, chain A"/>
    <property type="match status" value="1"/>
</dbReference>
<dbReference type="Pfam" id="PF05685">
    <property type="entry name" value="Uma2"/>
    <property type="match status" value="1"/>
</dbReference>
<evidence type="ECO:0000259" key="1">
    <source>
        <dbReference type="Pfam" id="PF05685"/>
    </source>
</evidence>
<evidence type="ECO:0000313" key="2">
    <source>
        <dbReference type="EMBL" id="OQP50547.1"/>
    </source>
</evidence>
<name>A0A1V9EWN1_9BACT</name>
<dbReference type="CDD" id="cd06260">
    <property type="entry name" value="DUF820-like"/>
    <property type="match status" value="1"/>
</dbReference>
<dbReference type="SUPFAM" id="SSF52980">
    <property type="entry name" value="Restriction endonuclease-like"/>
    <property type="match status" value="1"/>
</dbReference>
<protein>
    <recommendedName>
        <fullName evidence="1">Putative restriction endonuclease domain-containing protein</fullName>
    </recommendedName>
</protein>
<accession>A0A1V9EWN1</accession>
<gene>
    <name evidence="2" type="ORF">A4H97_01525</name>
</gene>
<comment type="caution">
    <text evidence="2">The sequence shown here is derived from an EMBL/GenBank/DDBJ whole genome shotgun (WGS) entry which is preliminary data.</text>
</comment>
<dbReference type="AlphaFoldDB" id="A0A1V9EWN1"/>
<dbReference type="InterPro" id="IPR012296">
    <property type="entry name" value="Nuclease_put_TT1808"/>
</dbReference>
<dbReference type="InterPro" id="IPR011335">
    <property type="entry name" value="Restrct_endonuc-II-like"/>
</dbReference>
<dbReference type="Proteomes" id="UP000192610">
    <property type="component" value="Unassembled WGS sequence"/>
</dbReference>
<reference evidence="3" key="1">
    <citation type="submission" date="2016-04" db="EMBL/GenBank/DDBJ databases">
        <authorList>
            <person name="Chen L."/>
            <person name="Zhuang W."/>
            <person name="Wang G."/>
        </authorList>
    </citation>
    <scope>NUCLEOTIDE SEQUENCE [LARGE SCALE GENOMIC DNA]</scope>
    <source>
        <strain evidence="3">17621</strain>
    </source>
</reference>
<dbReference type="EMBL" id="LVXG01000012">
    <property type="protein sequence ID" value="OQP50547.1"/>
    <property type="molecule type" value="Genomic_DNA"/>
</dbReference>
<sequence>MRSSERIIPYYTYDQWVRWEGLWELINGLPFAITSSSDIKHQIISSKVATVFTIPLELSKECSAYLPIAYKVSEDTILQPDLLVVAEEITKDYLDFPPVLVVEIISTKTELTDRYTKFNIYESKGVKYYIIVTPDKERVEIYELIDREYELKQSGKNIVHEFIFPDCKILVDFEKIW</sequence>
<feature type="domain" description="Putative restriction endonuclease" evidence="1">
    <location>
        <begin position="20"/>
        <end position="160"/>
    </location>
</feature>
<dbReference type="InterPro" id="IPR008538">
    <property type="entry name" value="Uma2"/>
</dbReference>
<dbReference type="PANTHER" id="PTHR36558:SF1">
    <property type="entry name" value="RESTRICTION ENDONUCLEASE DOMAIN-CONTAINING PROTEIN-RELATED"/>
    <property type="match status" value="1"/>
</dbReference>
<dbReference type="PANTHER" id="PTHR36558">
    <property type="entry name" value="GLR1098 PROTEIN"/>
    <property type="match status" value="1"/>
</dbReference>
<organism evidence="2 3">
    <name type="scientific">Niastella yeongjuensis</name>
    <dbReference type="NCBI Taxonomy" id="354355"/>
    <lineage>
        <taxon>Bacteria</taxon>
        <taxon>Pseudomonadati</taxon>
        <taxon>Bacteroidota</taxon>
        <taxon>Chitinophagia</taxon>
        <taxon>Chitinophagales</taxon>
        <taxon>Chitinophagaceae</taxon>
        <taxon>Niastella</taxon>
    </lineage>
</organism>